<feature type="compositionally biased region" description="Low complexity" evidence="1">
    <location>
        <begin position="104"/>
        <end position="140"/>
    </location>
</feature>
<evidence type="ECO:0000256" key="1">
    <source>
        <dbReference type="SAM" id="MobiDB-lite"/>
    </source>
</evidence>
<dbReference type="eggNOG" id="COG3147">
    <property type="taxonomic scope" value="Bacteria"/>
</dbReference>
<keyword evidence="2" id="KW-0472">Membrane</keyword>
<accession>C3XAT7</accession>
<dbReference type="InterPro" id="IPR036680">
    <property type="entry name" value="SPOR-like_sf"/>
</dbReference>
<sequence length="318" mass="33965">MSRFSLFRWGKSKSDSEGTSRTGSADRFVADDIDRKKSSNRKNSADDPQLPQKKRARRRLVGSITLVVAAIIVLPMIFESEPRPVSPNLLIDIPSKDNKPVQVAAAEQTPPSAPTTETAVTPPADQAQQAQQAQLATAPTEGVAPAAQPSTPPVQQAAPVQSATEQHLAAPKTATTSDADTQKKQTEAQQKVEKARLEKLKAEKAKQEKAKADKLKAEKAKAAAGSDPIGQMIADKNTKTSTSGKQVIQVAALTSQQKVSELQAKLSKAGIRSHTQKVKAKNGEERIRVRVGPLSKADADKTCSKLKSMGLSCTLLPN</sequence>
<dbReference type="RefSeq" id="WP_005881378.1">
    <property type="nucleotide sequence ID" value="NZ_CP019430.1"/>
</dbReference>
<dbReference type="Gene3D" id="3.30.70.1070">
    <property type="entry name" value="Sporulation related repeat"/>
    <property type="match status" value="1"/>
</dbReference>
<feature type="transmembrane region" description="Helical" evidence="2">
    <location>
        <begin position="60"/>
        <end position="78"/>
    </location>
</feature>
<dbReference type="GO" id="GO:0030428">
    <property type="term" value="C:cell septum"/>
    <property type="evidence" value="ECO:0007669"/>
    <property type="project" value="TreeGrafter"/>
</dbReference>
<dbReference type="AlphaFoldDB" id="C3XAT7"/>
<feature type="region of interest" description="Disordered" evidence="1">
    <location>
        <begin position="100"/>
        <end position="225"/>
    </location>
</feature>
<dbReference type="GO" id="GO:0042834">
    <property type="term" value="F:peptidoglycan binding"/>
    <property type="evidence" value="ECO:0007669"/>
    <property type="project" value="InterPro"/>
</dbReference>
<dbReference type="HOGENOM" id="CLU_068683_0_0_4"/>
<dbReference type="SUPFAM" id="SSF110997">
    <property type="entry name" value="Sporulation related repeat"/>
    <property type="match status" value="1"/>
</dbReference>
<feature type="domain" description="SPOR" evidence="3">
    <location>
        <begin position="240"/>
        <end position="318"/>
    </location>
</feature>
<feature type="compositionally biased region" description="Basic and acidic residues" evidence="1">
    <location>
        <begin position="28"/>
        <end position="37"/>
    </location>
</feature>
<keyword evidence="4" id="KW-0131">Cell cycle</keyword>
<dbReference type="GeneID" id="77134669"/>
<dbReference type="Pfam" id="PF05036">
    <property type="entry name" value="SPOR"/>
    <property type="match status" value="1"/>
</dbReference>
<dbReference type="EMBL" id="GG658170">
    <property type="protein sequence ID" value="EEO30313.1"/>
    <property type="molecule type" value="Genomic_DNA"/>
</dbReference>
<name>C3XAT7_OXAFO</name>
<dbReference type="InterPro" id="IPR007730">
    <property type="entry name" value="SPOR-like_dom"/>
</dbReference>
<proteinExistence type="predicted"/>
<reference evidence="4 5" key="1">
    <citation type="submission" date="2009-02" db="EMBL/GenBank/DDBJ databases">
        <title>The Genome Sequence of Oxalobacter formigenes OXCC13.</title>
        <authorList>
            <consortium name="The Broad Institute Genome Sequencing Platform"/>
            <person name="Ward D."/>
            <person name="Young S.K."/>
            <person name="Kodira C.D."/>
            <person name="Zeng Q."/>
            <person name="Koehrsen M."/>
            <person name="Alvarado L."/>
            <person name="Berlin A."/>
            <person name="Borenstein D."/>
            <person name="Chen Z."/>
            <person name="Engels R."/>
            <person name="Freedman E."/>
            <person name="Gellesch M."/>
            <person name="Goldberg J."/>
            <person name="Griggs A."/>
            <person name="Gujja S."/>
            <person name="Heiman D."/>
            <person name="Hepburn T."/>
            <person name="Howarth C."/>
            <person name="Jen D."/>
            <person name="Larson L."/>
            <person name="Lewis B."/>
            <person name="Mehta T."/>
            <person name="Park D."/>
            <person name="Pearson M."/>
            <person name="Roberts A."/>
            <person name="Saif S."/>
            <person name="Shea T."/>
            <person name="Shenoy N."/>
            <person name="Sisk P."/>
            <person name="Stolte C."/>
            <person name="Sykes S."/>
            <person name="Walk T."/>
            <person name="White J."/>
            <person name="Yandava C."/>
            <person name="Allison M.J."/>
            <person name="Lander E."/>
            <person name="Nusbaum C."/>
            <person name="Galagan J."/>
            <person name="Birren B."/>
        </authorList>
    </citation>
    <scope>NUCLEOTIDE SEQUENCE [LARGE SCALE GENOMIC DNA]</scope>
    <source>
        <strain evidence="4 5">OXCC13</strain>
    </source>
</reference>
<dbReference type="PANTHER" id="PTHR38687">
    <property type="entry name" value="CELL DIVISION PROTEIN DEDD-RELATED"/>
    <property type="match status" value="1"/>
</dbReference>
<evidence type="ECO:0000259" key="3">
    <source>
        <dbReference type="PROSITE" id="PS51724"/>
    </source>
</evidence>
<protein>
    <submittedName>
        <fullName evidence="4">Sporulation and cell division repeat protein</fullName>
    </submittedName>
</protein>
<keyword evidence="4" id="KW-0132">Cell division</keyword>
<dbReference type="OrthoDB" id="8563804at2"/>
<keyword evidence="2" id="KW-1133">Transmembrane helix</keyword>
<dbReference type="PANTHER" id="PTHR38687:SF1">
    <property type="entry name" value="CELL DIVISION PROTEIN DEDD"/>
    <property type="match status" value="1"/>
</dbReference>
<evidence type="ECO:0000256" key="2">
    <source>
        <dbReference type="SAM" id="Phobius"/>
    </source>
</evidence>
<feature type="region of interest" description="Disordered" evidence="1">
    <location>
        <begin position="1"/>
        <end position="56"/>
    </location>
</feature>
<organism evidence="4 5">
    <name type="scientific">Oxalobacter formigenes OXCC13</name>
    <dbReference type="NCBI Taxonomy" id="556269"/>
    <lineage>
        <taxon>Bacteria</taxon>
        <taxon>Pseudomonadati</taxon>
        <taxon>Pseudomonadota</taxon>
        <taxon>Betaproteobacteria</taxon>
        <taxon>Burkholderiales</taxon>
        <taxon>Oxalobacteraceae</taxon>
        <taxon>Oxalobacter</taxon>
    </lineage>
</organism>
<dbReference type="PROSITE" id="PS51724">
    <property type="entry name" value="SPOR"/>
    <property type="match status" value="1"/>
</dbReference>
<evidence type="ECO:0000313" key="5">
    <source>
        <dbReference type="Proteomes" id="UP000005089"/>
    </source>
</evidence>
<keyword evidence="5" id="KW-1185">Reference proteome</keyword>
<evidence type="ECO:0000313" key="4">
    <source>
        <dbReference type="EMBL" id="EEO30313.1"/>
    </source>
</evidence>
<dbReference type="Proteomes" id="UP000005089">
    <property type="component" value="Unassembled WGS sequence"/>
</dbReference>
<feature type="compositionally biased region" description="Basic and acidic residues" evidence="1">
    <location>
        <begin position="180"/>
        <end position="221"/>
    </location>
</feature>
<dbReference type="STRING" id="847.BRW83_0771"/>
<gene>
    <name evidence="4" type="ORF">OFBG_01341</name>
</gene>
<keyword evidence="2" id="KW-0812">Transmembrane</keyword>
<dbReference type="GO" id="GO:0032506">
    <property type="term" value="P:cytokinetic process"/>
    <property type="evidence" value="ECO:0007669"/>
    <property type="project" value="TreeGrafter"/>
</dbReference>
<dbReference type="InterPro" id="IPR052521">
    <property type="entry name" value="Cell_div_SPOR-domain"/>
</dbReference>
<dbReference type="GO" id="GO:0032153">
    <property type="term" value="C:cell division site"/>
    <property type="evidence" value="ECO:0007669"/>
    <property type="project" value="TreeGrafter"/>
</dbReference>